<name>A0ABS3M8C9_9BACT</name>
<dbReference type="InterPro" id="IPR033985">
    <property type="entry name" value="SusD-like_N"/>
</dbReference>
<dbReference type="PROSITE" id="PS51257">
    <property type="entry name" value="PROKAR_LIPOPROTEIN"/>
    <property type="match status" value="1"/>
</dbReference>
<proteinExistence type="inferred from homology"/>
<evidence type="ECO:0000256" key="1">
    <source>
        <dbReference type="ARBA" id="ARBA00004442"/>
    </source>
</evidence>
<gene>
    <name evidence="8" type="ORF">JHU38_11110</name>
</gene>
<feature type="domain" description="RagB/SusD" evidence="6">
    <location>
        <begin position="323"/>
        <end position="468"/>
    </location>
</feature>
<comment type="caution">
    <text evidence="8">The sequence shown here is derived from an EMBL/GenBank/DDBJ whole genome shotgun (WGS) entry which is preliminary data.</text>
</comment>
<dbReference type="Pfam" id="PF14322">
    <property type="entry name" value="SusD-like_3"/>
    <property type="match status" value="1"/>
</dbReference>
<comment type="similarity">
    <text evidence="2">Belongs to the SusD family.</text>
</comment>
<keyword evidence="5" id="KW-0998">Cell outer membrane</keyword>
<feature type="domain" description="SusD-like N-terminal" evidence="7">
    <location>
        <begin position="27"/>
        <end position="231"/>
    </location>
</feature>
<evidence type="ECO:0000259" key="6">
    <source>
        <dbReference type="Pfam" id="PF07980"/>
    </source>
</evidence>
<keyword evidence="9" id="KW-1185">Reference proteome</keyword>
<sequence length="473" mass="54613">MMKFFRNNKYLYATLFVVTLVLSSCGEFLDIKPYGKTIPETTEDYNALVSDMLLGIESANEGAVRSDMLFLGNDPVGNIEQYCDNMEVSLTELPFGRNLRYYIGTFLGTISASTYYREYYRVISRCNIILDNYKDGRDTDEGRQMVGTCYVLRGLAYYQLLRMYCEPAGVGSQLGVPIVTDFDMEGKPNRSSYEDTFKQAESDLLESLNYTIDEKVNLFSMDVRKALLARLYFWVGQFKEAKLYADEVVKSHPLLSGEEYGNMEKATDKLAGNMLLRCDVTPRNTHAPSYLNESLVARPLSYHYVKLFAEKDEDIRYTLYFDKKRRNKKIHFSGIRTAEMYLISMECAYHLGDTGEALTMLNNFRAHRISDYTPYTMETLPVVDETENIKVDCTGAKLTPLMYAILNERRKELYLEGDRFFELKRNGRPEFSVIYNGLKYTTEKFMYTFPLPPSDIQINPAIKQNPGYVEILY</sequence>
<accession>A0ABS3M8C9</accession>
<protein>
    <submittedName>
        <fullName evidence="8">RagB/SusD family nutrient uptake outer membrane protein</fullName>
    </submittedName>
</protein>
<dbReference type="Gene3D" id="1.25.40.390">
    <property type="match status" value="2"/>
</dbReference>
<keyword evidence="4" id="KW-0472">Membrane</keyword>
<evidence type="ECO:0000256" key="3">
    <source>
        <dbReference type="ARBA" id="ARBA00022729"/>
    </source>
</evidence>
<evidence type="ECO:0000256" key="4">
    <source>
        <dbReference type="ARBA" id="ARBA00023136"/>
    </source>
</evidence>
<reference evidence="8 9" key="1">
    <citation type="submission" date="2021-01" db="EMBL/GenBank/DDBJ databases">
        <title>Prevotella A2931 sp. nov.</title>
        <authorList>
            <person name="Buhl M."/>
            <person name="Oberhettinger P."/>
        </authorList>
    </citation>
    <scope>NUCLEOTIDE SEQUENCE [LARGE SCALE GENOMIC DNA]</scope>
    <source>
        <strain evidence="8 9">A2931</strain>
    </source>
</reference>
<evidence type="ECO:0000259" key="7">
    <source>
        <dbReference type="Pfam" id="PF14322"/>
    </source>
</evidence>
<dbReference type="InterPro" id="IPR011990">
    <property type="entry name" value="TPR-like_helical_dom_sf"/>
</dbReference>
<dbReference type="InterPro" id="IPR012944">
    <property type="entry name" value="SusD_RagB_dom"/>
</dbReference>
<evidence type="ECO:0000313" key="8">
    <source>
        <dbReference type="EMBL" id="MBO1364306.1"/>
    </source>
</evidence>
<evidence type="ECO:0000313" key="9">
    <source>
        <dbReference type="Proteomes" id="UP000664265"/>
    </source>
</evidence>
<comment type="subcellular location">
    <subcellularLocation>
        <location evidence="1">Cell outer membrane</location>
    </subcellularLocation>
</comment>
<evidence type="ECO:0000256" key="2">
    <source>
        <dbReference type="ARBA" id="ARBA00006275"/>
    </source>
</evidence>
<dbReference type="EMBL" id="JAERMS010000049">
    <property type="protein sequence ID" value="MBO1364306.1"/>
    <property type="molecule type" value="Genomic_DNA"/>
</dbReference>
<organism evidence="8 9">
    <name type="scientific">Prevotella illustrans</name>
    <dbReference type="NCBI Taxonomy" id="2800387"/>
    <lineage>
        <taxon>Bacteria</taxon>
        <taxon>Pseudomonadati</taxon>
        <taxon>Bacteroidota</taxon>
        <taxon>Bacteroidia</taxon>
        <taxon>Bacteroidales</taxon>
        <taxon>Prevotellaceae</taxon>
        <taxon>Prevotella</taxon>
    </lineage>
</organism>
<dbReference type="Pfam" id="PF07980">
    <property type="entry name" value="SusD_RagB"/>
    <property type="match status" value="1"/>
</dbReference>
<evidence type="ECO:0000256" key="5">
    <source>
        <dbReference type="ARBA" id="ARBA00023237"/>
    </source>
</evidence>
<dbReference type="SUPFAM" id="SSF48452">
    <property type="entry name" value="TPR-like"/>
    <property type="match status" value="1"/>
</dbReference>
<dbReference type="Proteomes" id="UP000664265">
    <property type="component" value="Unassembled WGS sequence"/>
</dbReference>
<keyword evidence="3" id="KW-0732">Signal</keyword>